<proteinExistence type="predicted"/>
<comment type="caution">
    <text evidence="1">The sequence shown here is derived from an EMBL/GenBank/DDBJ whole genome shotgun (WGS) entry which is preliminary data.</text>
</comment>
<protein>
    <submittedName>
        <fullName evidence="1">Uncharacterized protein</fullName>
    </submittedName>
</protein>
<evidence type="ECO:0000313" key="2">
    <source>
        <dbReference type="Proteomes" id="UP001164250"/>
    </source>
</evidence>
<sequence>MATPSFENKLATAKTILTTAASVAGTVMLARSVFQDFLPNDIQHHFFSRFCKIFNTRSSHVTIVIDELDGLAKNQIYEAANRYLGLQTRFFS</sequence>
<reference evidence="2" key="1">
    <citation type="journal article" date="2023" name="G3 (Bethesda)">
        <title>Genome assembly and association tests identify interacting loci associated with vigor, precocity, and sex in interspecific pistachio rootstocks.</title>
        <authorList>
            <person name="Palmer W."/>
            <person name="Jacygrad E."/>
            <person name="Sagayaradj S."/>
            <person name="Cavanaugh K."/>
            <person name="Han R."/>
            <person name="Bertier L."/>
            <person name="Beede B."/>
            <person name="Kafkas S."/>
            <person name="Golino D."/>
            <person name="Preece J."/>
            <person name="Michelmore R."/>
        </authorList>
    </citation>
    <scope>NUCLEOTIDE SEQUENCE [LARGE SCALE GENOMIC DNA]</scope>
</reference>
<accession>A0ACC1BGW5</accession>
<organism evidence="1 2">
    <name type="scientific">Pistacia atlantica</name>
    <dbReference type="NCBI Taxonomy" id="434234"/>
    <lineage>
        <taxon>Eukaryota</taxon>
        <taxon>Viridiplantae</taxon>
        <taxon>Streptophyta</taxon>
        <taxon>Embryophyta</taxon>
        <taxon>Tracheophyta</taxon>
        <taxon>Spermatophyta</taxon>
        <taxon>Magnoliopsida</taxon>
        <taxon>eudicotyledons</taxon>
        <taxon>Gunneridae</taxon>
        <taxon>Pentapetalae</taxon>
        <taxon>rosids</taxon>
        <taxon>malvids</taxon>
        <taxon>Sapindales</taxon>
        <taxon>Anacardiaceae</taxon>
        <taxon>Pistacia</taxon>
    </lineage>
</organism>
<dbReference type="EMBL" id="CM047901">
    <property type="protein sequence ID" value="KAJ0098216.1"/>
    <property type="molecule type" value="Genomic_DNA"/>
</dbReference>
<keyword evidence="2" id="KW-1185">Reference proteome</keyword>
<dbReference type="Proteomes" id="UP001164250">
    <property type="component" value="Chromosome 5"/>
</dbReference>
<evidence type="ECO:0000313" key="1">
    <source>
        <dbReference type="EMBL" id="KAJ0098216.1"/>
    </source>
</evidence>
<gene>
    <name evidence="1" type="ORF">Patl1_28982</name>
</gene>
<name>A0ACC1BGW5_9ROSI</name>